<evidence type="ECO:0000256" key="5">
    <source>
        <dbReference type="ARBA" id="ARBA00022989"/>
    </source>
</evidence>
<organism evidence="10 11">
    <name type="scientific">Sporothrix schenckii 1099-18</name>
    <dbReference type="NCBI Taxonomy" id="1397361"/>
    <lineage>
        <taxon>Eukaryota</taxon>
        <taxon>Fungi</taxon>
        <taxon>Dikarya</taxon>
        <taxon>Ascomycota</taxon>
        <taxon>Pezizomycotina</taxon>
        <taxon>Sordariomycetes</taxon>
        <taxon>Sordariomycetidae</taxon>
        <taxon>Ophiostomatales</taxon>
        <taxon>Ophiostomataceae</taxon>
        <taxon>Sporothrix</taxon>
    </lineage>
</organism>
<feature type="transmembrane region" description="Helical" evidence="8">
    <location>
        <begin position="521"/>
        <end position="543"/>
    </location>
</feature>
<feature type="transmembrane region" description="Helical" evidence="8">
    <location>
        <begin position="30"/>
        <end position="52"/>
    </location>
</feature>
<dbReference type="Pfam" id="PF07779">
    <property type="entry name" value="Cas1_AcylT"/>
    <property type="match status" value="2"/>
</dbReference>
<comment type="similarity">
    <text evidence="2">Belongs to the PC-esterase family. CASD1 subfamily.</text>
</comment>
<dbReference type="Proteomes" id="UP000033710">
    <property type="component" value="Unassembled WGS sequence"/>
</dbReference>
<reference evidence="10 11" key="2">
    <citation type="journal article" date="2015" name="Eukaryot. Cell">
        <title>Asexual propagation of a virulent clone complex in a human and feline outbreak of sporotrichosis.</title>
        <authorList>
            <person name="Teixeira Mde M."/>
            <person name="Rodrigues A.M."/>
            <person name="Tsui C.K."/>
            <person name="de Almeida L.G."/>
            <person name="Van Diepeningen A.D."/>
            <person name="van den Ende B.G."/>
            <person name="Fernandes G.F."/>
            <person name="Kano R."/>
            <person name="Hamelin R.C."/>
            <person name="Lopes-Bezerra L.M."/>
            <person name="Vasconcelos A.T."/>
            <person name="de Hoog S."/>
            <person name="de Camargo Z.P."/>
            <person name="Felipe M.S."/>
        </authorList>
    </citation>
    <scope>NUCLEOTIDE SEQUENCE [LARGE SCALE GENOMIC DNA]</scope>
    <source>
        <strain evidence="10 11">1099-18</strain>
    </source>
</reference>
<feature type="transmembrane region" description="Helical" evidence="8">
    <location>
        <begin position="895"/>
        <end position="914"/>
    </location>
</feature>
<dbReference type="GO" id="GO:0005975">
    <property type="term" value="P:carbohydrate metabolic process"/>
    <property type="evidence" value="ECO:0007669"/>
    <property type="project" value="UniProtKB-ARBA"/>
</dbReference>
<feature type="transmembrane region" description="Helical" evidence="8">
    <location>
        <begin position="584"/>
        <end position="602"/>
    </location>
</feature>
<feature type="transmembrane region" description="Helical" evidence="8">
    <location>
        <begin position="814"/>
        <end position="832"/>
    </location>
</feature>
<evidence type="ECO:0000313" key="10">
    <source>
        <dbReference type="EMBL" id="KJR88689.1"/>
    </source>
</evidence>
<feature type="transmembrane region" description="Helical" evidence="8">
    <location>
        <begin position="614"/>
        <end position="632"/>
    </location>
</feature>
<dbReference type="AlphaFoldDB" id="A0A0F2MI06"/>
<feature type="transmembrane region" description="Helical" evidence="8">
    <location>
        <begin position="839"/>
        <end position="860"/>
    </location>
</feature>
<accession>A0A0F2MI06</accession>
<dbReference type="OrthoDB" id="1932925at2759"/>
<feature type="domain" description="Cas1p 10 TM acyl transferase" evidence="9">
    <location>
        <begin position="411"/>
        <end position="691"/>
    </location>
</feature>
<dbReference type="PANTHER" id="PTHR13533:SF1">
    <property type="entry name" value="N-ACETYLNEURAMINATE 9-O-ACETYLTRANSFERASE"/>
    <property type="match status" value="1"/>
</dbReference>
<evidence type="ECO:0000256" key="7">
    <source>
        <dbReference type="ARBA" id="ARBA00023180"/>
    </source>
</evidence>
<dbReference type="PANTHER" id="PTHR13533">
    <property type="entry name" value="N-ACETYLNEURAMINATE 9-O-ACETYLTRANSFERASE"/>
    <property type="match status" value="1"/>
</dbReference>
<dbReference type="GeneID" id="27668914"/>
<dbReference type="KEGG" id="ssck:SPSK_06967"/>
<evidence type="ECO:0000256" key="1">
    <source>
        <dbReference type="ARBA" id="ARBA00004141"/>
    </source>
</evidence>
<keyword evidence="6 8" id="KW-0472">Membrane</keyword>
<dbReference type="GO" id="GO:0005794">
    <property type="term" value="C:Golgi apparatus"/>
    <property type="evidence" value="ECO:0007669"/>
    <property type="project" value="UniProtKB-ARBA"/>
</dbReference>
<evidence type="ECO:0000256" key="4">
    <source>
        <dbReference type="ARBA" id="ARBA00022692"/>
    </source>
</evidence>
<proteinExistence type="inferred from homology"/>
<dbReference type="VEuPathDB" id="FungiDB:SPSK_06967"/>
<gene>
    <name evidence="10" type="ORF">SPSK_06967</name>
</gene>
<evidence type="ECO:0000256" key="2">
    <source>
        <dbReference type="ARBA" id="ARBA00010666"/>
    </source>
</evidence>
<keyword evidence="5 8" id="KW-1133">Transmembrane helix</keyword>
<feature type="transmembrane region" description="Helical" evidence="8">
    <location>
        <begin position="786"/>
        <end position="808"/>
    </location>
</feature>
<evidence type="ECO:0000259" key="9">
    <source>
        <dbReference type="Pfam" id="PF07779"/>
    </source>
</evidence>
<keyword evidence="7" id="KW-0325">Glycoprotein</keyword>
<dbReference type="RefSeq" id="XP_016591365.1">
    <property type="nucleotide sequence ID" value="XM_016733637.1"/>
</dbReference>
<sequence length="1013" mass="112883">MVWRAPLRVGTQSVILLGRTICGLLDVGHATANVIVCLSLTLFCLGLVLQALSNAADPYRCRALIRHGSWPPYAPLKVNAAADYEQLETLQREGREPPPARPFDKWEPAGCRMHEYSRDDIRECLGGKRVLFVGDTTMRVLFFAALTRLEHEVAEWLLRTTFTESNPRHDLAIDSETVHLHFIWDPWLNSTALDDEIRMMEPGGDKHAGTELKPDLVIIGSVGLWAARNAADDKYFDTFCTTTDRVTRVMGDEVRPFDGQHSANYVFLAPVTIPRYEMLRPGRAEAISPDRIKRMNNYLANVSPAVQSHILTSYNEMTNHIPEAYEDTGLHVTASVAERWIDIPLNARCNGLLLGRPAADQPVPSLVHTTTCCAAYPTPVRAQRLLWYILCAAIFVPTLIFVVKSRAALLASHLSCTFVGLAALYCYMADRSHAFAKSEKHYNVGWLCFVSVLSVIVFLVYQKRYVWKLRGPPPTSPHRPSLSEVDFLPRHISNEWKGLMQVAVLLLAYQDTTQTSIVVKWSGFFTASYLFLSAFGHASYFLRVNDFSFHRVASVLFRLNILPCLLALMLDGPDKGTANSVSRLYYFPRLISFWFLIIYITLRIGSHTNRSQPHLLLLRICVSATVLVYIGLHPGPFGLFETINKAGTYLFGKRTTWAVEDMSVAVYTNWCAPYVGMVVAVVAQRAAIICDRIQRQQEQEQMLLSGKFSESSVRPHTSTGPSTNGVRLFDGRARANSTNSTNPDFRNSLPDDVRVRNAVCQDAGWLDRVLIAVLYRTEFTTPIQTMIVIFSSVFFFMFASATSVSPLVEGDTSHPYITSVAVACFAVVRNCHSQLRARYMMVPAALGAMALELFVLHNHILLSGNGTGHLRLLSLYAPAVEEGASFLENVSRAKIATVHCVEIVSITVIFLLVARHTYKSTRFLSLLLFGDRAAEYTGHSPLPANMRGPVIGIDASIAAFDSGHYELPEYGDESSLTAAKEPAAIHLSPTTLGVQIRAASVLFLLWAFNQFYV</sequence>
<comment type="subcellular location">
    <subcellularLocation>
        <location evidence="1">Membrane</location>
        <topology evidence="1">Multi-pass membrane protein</topology>
    </subcellularLocation>
</comment>
<evidence type="ECO:0000256" key="6">
    <source>
        <dbReference type="ARBA" id="ARBA00023136"/>
    </source>
</evidence>
<dbReference type="InterPro" id="IPR012419">
    <property type="entry name" value="Cas1_AcylTrans_dom"/>
</dbReference>
<dbReference type="EMBL" id="AXCR01000004">
    <property type="protein sequence ID" value="KJR88689.1"/>
    <property type="molecule type" value="Genomic_DNA"/>
</dbReference>
<name>A0A0F2MI06_SPOSC</name>
<keyword evidence="3" id="KW-0808">Transferase</keyword>
<evidence type="ECO:0000313" key="11">
    <source>
        <dbReference type="Proteomes" id="UP000033710"/>
    </source>
</evidence>
<feature type="transmembrane region" description="Helical" evidence="8">
    <location>
        <begin position="667"/>
        <end position="688"/>
    </location>
</feature>
<reference evidence="10 11" key="1">
    <citation type="journal article" date="2014" name="BMC Genomics">
        <title>Comparative genomics of the major fungal agents of human and animal Sporotrichosis: Sporothrix schenckii and Sporothrix brasiliensis.</title>
        <authorList>
            <person name="Teixeira M.M."/>
            <person name="de Almeida L.G."/>
            <person name="Kubitschek-Barreira P."/>
            <person name="Alves F.L."/>
            <person name="Kioshima E.S."/>
            <person name="Abadio A.K."/>
            <person name="Fernandes L."/>
            <person name="Derengowski L.S."/>
            <person name="Ferreira K.S."/>
            <person name="Souza R.C."/>
            <person name="Ruiz J.C."/>
            <person name="de Andrade N.C."/>
            <person name="Paes H.C."/>
            <person name="Nicola A.M."/>
            <person name="Albuquerque P."/>
            <person name="Gerber A.L."/>
            <person name="Martins V.P."/>
            <person name="Peconick L.D."/>
            <person name="Neto A.V."/>
            <person name="Chaucanez C.B."/>
            <person name="Silva P.A."/>
            <person name="Cunha O.L."/>
            <person name="de Oliveira F.F."/>
            <person name="dos Santos T.C."/>
            <person name="Barros A.L."/>
            <person name="Soares M.A."/>
            <person name="de Oliveira L.M."/>
            <person name="Marini M.M."/>
            <person name="Villalobos-Duno H."/>
            <person name="Cunha M.M."/>
            <person name="de Hoog S."/>
            <person name="da Silveira J.F."/>
            <person name="Henrissat B."/>
            <person name="Nino-Vega G.A."/>
            <person name="Cisalpino P.S."/>
            <person name="Mora-Montes H.M."/>
            <person name="Almeida S.R."/>
            <person name="Stajich J.E."/>
            <person name="Lopes-Bezerra L.M."/>
            <person name="Vasconcelos A.T."/>
            <person name="Felipe M.S."/>
        </authorList>
    </citation>
    <scope>NUCLEOTIDE SEQUENCE [LARGE SCALE GENOMIC DNA]</scope>
    <source>
        <strain evidence="10 11">1099-18</strain>
    </source>
</reference>
<feature type="transmembrane region" description="Helical" evidence="8">
    <location>
        <begin position="409"/>
        <end position="429"/>
    </location>
</feature>
<keyword evidence="4 8" id="KW-0812">Transmembrane</keyword>
<dbReference type="GO" id="GO:0016020">
    <property type="term" value="C:membrane"/>
    <property type="evidence" value="ECO:0007669"/>
    <property type="project" value="UniProtKB-SubCell"/>
</dbReference>
<feature type="transmembrane region" description="Helical" evidence="8">
    <location>
        <begin position="441"/>
        <end position="461"/>
    </location>
</feature>
<protein>
    <recommendedName>
        <fullName evidence="9">Cas1p 10 TM acyl transferase domain-containing protein</fullName>
    </recommendedName>
</protein>
<feature type="transmembrane region" description="Helical" evidence="8">
    <location>
        <begin position="385"/>
        <end position="403"/>
    </location>
</feature>
<feature type="transmembrane region" description="Helical" evidence="8">
    <location>
        <begin position="555"/>
        <end position="572"/>
    </location>
</feature>
<feature type="domain" description="Cas1p 10 TM acyl transferase" evidence="9">
    <location>
        <begin position="784"/>
        <end position="927"/>
    </location>
</feature>
<evidence type="ECO:0000256" key="8">
    <source>
        <dbReference type="SAM" id="Phobius"/>
    </source>
</evidence>
<dbReference type="GO" id="GO:0016740">
    <property type="term" value="F:transferase activity"/>
    <property type="evidence" value="ECO:0007669"/>
    <property type="project" value="UniProtKB-KW"/>
</dbReference>
<comment type="caution">
    <text evidence="10">The sequence shown here is derived from an EMBL/GenBank/DDBJ whole genome shotgun (WGS) entry which is preliminary data.</text>
</comment>
<evidence type="ECO:0000256" key="3">
    <source>
        <dbReference type="ARBA" id="ARBA00022679"/>
    </source>
</evidence>